<keyword evidence="3" id="KW-1185">Reference proteome</keyword>
<dbReference type="AlphaFoldDB" id="A0AAV7F8A0"/>
<proteinExistence type="predicted"/>
<dbReference type="GO" id="GO:0019185">
    <property type="term" value="C:snRNA-activating protein complex"/>
    <property type="evidence" value="ECO:0007669"/>
    <property type="project" value="TreeGrafter"/>
</dbReference>
<reference evidence="2 3" key="1">
    <citation type="submission" date="2021-07" db="EMBL/GenBank/DDBJ databases">
        <title>The Aristolochia fimbriata genome: insights into angiosperm evolution, floral development and chemical biosynthesis.</title>
        <authorList>
            <person name="Jiao Y."/>
        </authorList>
    </citation>
    <scope>NUCLEOTIDE SEQUENCE [LARGE SCALE GENOMIC DNA]</scope>
    <source>
        <strain evidence="2">IBCAS-2021</strain>
        <tissue evidence="2">Leaf</tissue>
    </source>
</reference>
<evidence type="ECO:0000256" key="1">
    <source>
        <dbReference type="SAM" id="Coils"/>
    </source>
</evidence>
<dbReference type="GO" id="GO:0042796">
    <property type="term" value="P:snRNA transcription by RNA polymerase III"/>
    <property type="evidence" value="ECO:0007669"/>
    <property type="project" value="TreeGrafter"/>
</dbReference>
<dbReference type="PANTHER" id="PTHR15131">
    <property type="entry name" value="SMALL NUCLEAR RNA ACTIVATING COMPLEX, POLYPEPTIDE 1"/>
    <property type="match status" value="1"/>
</dbReference>
<dbReference type="Pfam" id="PF09808">
    <property type="entry name" value="SNAPC1"/>
    <property type="match status" value="1"/>
</dbReference>
<accession>A0AAV7F8A0</accession>
<gene>
    <name evidence="2" type="ORF">H6P81_000804</name>
</gene>
<protein>
    <submittedName>
        <fullName evidence="2">Uncharacterized protein</fullName>
    </submittedName>
</protein>
<evidence type="ECO:0000313" key="2">
    <source>
        <dbReference type="EMBL" id="KAG9456296.1"/>
    </source>
</evidence>
<dbReference type="GO" id="GO:0042795">
    <property type="term" value="P:snRNA transcription by RNA polymerase II"/>
    <property type="evidence" value="ECO:0007669"/>
    <property type="project" value="TreeGrafter"/>
</dbReference>
<evidence type="ECO:0000313" key="3">
    <source>
        <dbReference type="Proteomes" id="UP000825729"/>
    </source>
</evidence>
<name>A0AAV7F8A0_ARIFI</name>
<sequence>MEATSPSREESLSPSKARAPLQGVASFRNFLRARYNKAKKATQKLEALIAQAFKEVQELGSVMATVDLTLFKQDIDELLDEFTENDFKTLADMKRIWLAHKFTFIYESSPKRNLAFFMQYLYSHTIGHMVSTVSLSRRLGGLYCLYCLYETQPFRPTFKIYMSLRELKLLRSLVVEAKLNDAKVGLAVVKRMLERNSFLFGYVDLEGSRVNERVCEVTEMLAARVKVAYNKLLVNTQIEEYLHMDLDEELNLKGLKKVSLEYAEAKKSAIKEARVVVGVEDIEHIAQSGKLIGDTIEEISEEWSAEKGRLYEKTGVFPELGESGFEEVERLLAES</sequence>
<dbReference type="GO" id="GO:0043565">
    <property type="term" value="F:sequence-specific DNA binding"/>
    <property type="evidence" value="ECO:0007669"/>
    <property type="project" value="TreeGrafter"/>
</dbReference>
<dbReference type="InterPro" id="IPR019188">
    <property type="entry name" value="SNAPC1"/>
</dbReference>
<dbReference type="Proteomes" id="UP000825729">
    <property type="component" value="Unassembled WGS sequence"/>
</dbReference>
<feature type="coiled-coil region" evidence="1">
    <location>
        <begin position="28"/>
        <end position="55"/>
    </location>
</feature>
<organism evidence="2 3">
    <name type="scientific">Aristolochia fimbriata</name>
    <name type="common">White veined hardy Dutchman's pipe vine</name>
    <dbReference type="NCBI Taxonomy" id="158543"/>
    <lineage>
        <taxon>Eukaryota</taxon>
        <taxon>Viridiplantae</taxon>
        <taxon>Streptophyta</taxon>
        <taxon>Embryophyta</taxon>
        <taxon>Tracheophyta</taxon>
        <taxon>Spermatophyta</taxon>
        <taxon>Magnoliopsida</taxon>
        <taxon>Magnoliidae</taxon>
        <taxon>Piperales</taxon>
        <taxon>Aristolochiaceae</taxon>
        <taxon>Aristolochia</taxon>
    </lineage>
</organism>
<dbReference type="PANTHER" id="PTHR15131:SF3">
    <property type="entry name" value="SNRNA-ACTIVATING PROTEIN COMPLEX SUBUNIT 1"/>
    <property type="match status" value="1"/>
</dbReference>
<comment type="caution">
    <text evidence="2">The sequence shown here is derived from an EMBL/GenBank/DDBJ whole genome shotgun (WGS) entry which is preliminary data.</text>
</comment>
<dbReference type="EMBL" id="JAINDJ010000002">
    <property type="protein sequence ID" value="KAG9456296.1"/>
    <property type="molecule type" value="Genomic_DNA"/>
</dbReference>
<keyword evidence="1" id="KW-0175">Coiled coil</keyword>